<evidence type="ECO:0000313" key="4">
    <source>
        <dbReference type="EMBL" id="CAB9522928.1"/>
    </source>
</evidence>
<keyword evidence="1" id="KW-0862">Zinc</keyword>
<evidence type="ECO:0000259" key="3">
    <source>
        <dbReference type="PROSITE" id="PS50089"/>
    </source>
</evidence>
<accession>A0A9N8HU88</accession>
<evidence type="ECO:0000256" key="1">
    <source>
        <dbReference type="PROSITE-ProRule" id="PRU00175"/>
    </source>
</evidence>
<organism evidence="4 5">
    <name type="scientific">Seminavis robusta</name>
    <dbReference type="NCBI Taxonomy" id="568900"/>
    <lineage>
        <taxon>Eukaryota</taxon>
        <taxon>Sar</taxon>
        <taxon>Stramenopiles</taxon>
        <taxon>Ochrophyta</taxon>
        <taxon>Bacillariophyta</taxon>
        <taxon>Bacillariophyceae</taxon>
        <taxon>Bacillariophycidae</taxon>
        <taxon>Naviculales</taxon>
        <taxon>Naviculaceae</taxon>
        <taxon>Seminavis</taxon>
    </lineage>
</organism>
<dbReference type="PROSITE" id="PS50089">
    <property type="entry name" value="ZF_RING_2"/>
    <property type="match status" value="1"/>
</dbReference>
<proteinExistence type="predicted"/>
<protein>
    <recommendedName>
        <fullName evidence="3">RING-type domain-containing protein</fullName>
    </recommendedName>
</protein>
<dbReference type="InterPro" id="IPR013083">
    <property type="entry name" value="Znf_RING/FYVE/PHD"/>
</dbReference>
<dbReference type="AlphaFoldDB" id="A0A9N8HU88"/>
<feature type="compositionally biased region" description="Basic residues" evidence="2">
    <location>
        <begin position="144"/>
        <end position="161"/>
    </location>
</feature>
<dbReference type="Proteomes" id="UP001153069">
    <property type="component" value="Unassembled WGS sequence"/>
</dbReference>
<keyword evidence="1" id="KW-0863">Zinc-finger</keyword>
<evidence type="ECO:0000313" key="5">
    <source>
        <dbReference type="Proteomes" id="UP001153069"/>
    </source>
</evidence>
<reference evidence="4" key="1">
    <citation type="submission" date="2020-06" db="EMBL/GenBank/DDBJ databases">
        <authorList>
            <consortium name="Plant Systems Biology data submission"/>
        </authorList>
    </citation>
    <scope>NUCLEOTIDE SEQUENCE</scope>
    <source>
        <strain evidence="4">D6</strain>
    </source>
</reference>
<dbReference type="GO" id="GO:0008270">
    <property type="term" value="F:zinc ion binding"/>
    <property type="evidence" value="ECO:0007669"/>
    <property type="project" value="UniProtKB-KW"/>
</dbReference>
<feature type="compositionally biased region" description="Low complexity" evidence="2">
    <location>
        <begin position="131"/>
        <end position="143"/>
    </location>
</feature>
<dbReference type="SMART" id="SM00184">
    <property type="entry name" value="RING"/>
    <property type="match status" value="1"/>
</dbReference>
<sequence length="242" mass="27276">MATTKINYTSSDICVICLEHLLCVSPENNDTETMTNEPMADFGAAAPCGHPAHASCFEQWSSYQKKGAGNGNKGGVPCPTCQKETTSFVKIYLRASQQEENDRNEEEDSHSDEESKLKEEEEGTDDSSFVSAKAVKTNSNKSSKASKKKVKPKQQQAHKKVQWYKKRWMGKCEEVKNLKLEAQNRKNCHHKDLLDLERSRLINYGLAKELERTEKAGRIHRNMWAVACFTVGCVVGHKFLAM</sequence>
<keyword evidence="1" id="KW-0479">Metal-binding</keyword>
<dbReference type="Gene3D" id="3.30.40.10">
    <property type="entry name" value="Zinc/RING finger domain, C3HC4 (zinc finger)"/>
    <property type="match status" value="1"/>
</dbReference>
<feature type="compositionally biased region" description="Acidic residues" evidence="2">
    <location>
        <begin position="102"/>
        <end position="111"/>
    </location>
</feature>
<gene>
    <name evidence="4" type="ORF">SEMRO_1358_G265820.1</name>
</gene>
<keyword evidence="5" id="KW-1185">Reference proteome</keyword>
<dbReference type="EMBL" id="CAICTM010001356">
    <property type="protein sequence ID" value="CAB9522928.1"/>
    <property type="molecule type" value="Genomic_DNA"/>
</dbReference>
<comment type="caution">
    <text evidence="4">The sequence shown here is derived from an EMBL/GenBank/DDBJ whole genome shotgun (WGS) entry which is preliminary data.</text>
</comment>
<evidence type="ECO:0000256" key="2">
    <source>
        <dbReference type="SAM" id="MobiDB-lite"/>
    </source>
</evidence>
<feature type="domain" description="RING-type" evidence="3">
    <location>
        <begin position="14"/>
        <end position="82"/>
    </location>
</feature>
<name>A0A9N8HU88_9STRA</name>
<dbReference type="SUPFAM" id="SSF57850">
    <property type="entry name" value="RING/U-box"/>
    <property type="match status" value="1"/>
</dbReference>
<feature type="region of interest" description="Disordered" evidence="2">
    <location>
        <begin position="96"/>
        <end position="161"/>
    </location>
</feature>
<dbReference type="InterPro" id="IPR001841">
    <property type="entry name" value="Znf_RING"/>
</dbReference>